<evidence type="ECO:0000313" key="2">
    <source>
        <dbReference type="Proteomes" id="UP001162483"/>
    </source>
</evidence>
<accession>A0ABN9D624</accession>
<keyword evidence="2" id="KW-1185">Reference proteome</keyword>
<protein>
    <submittedName>
        <fullName evidence="1">Uncharacterized protein</fullName>
    </submittedName>
</protein>
<gene>
    <name evidence="1" type="ORF">SPARVUS_LOCUS6531146</name>
</gene>
<organism evidence="1 2">
    <name type="scientific">Staurois parvus</name>
    <dbReference type="NCBI Taxonomy" id="386267"/>
    <lineage>
        <taxon>Eukaryota</taxon>
        <taxon>Metazoa</taxon>
        <taxon>Chordata</taxon>
        <taxon>Craniata</taxon>
        <taxon>Vertebrata</taxon>
        <taxon>Euteleostomi</taxon>
        <taxon>Amphibia</taxon>
        <taxon>Batrachia</taxon>
        <taxon>Anura</taxon>
        <taxon>Neobatrachia</taxon>
        <taxon>Ranoidea</taxon>
        <taxon>Ranidae</taxon>
        <taxon>Staurois</taxon>
    </lineage>
</organism>
<feature type="non-terminal residue" evidence="1">
    <location>
        <position position="61"/>
    </location>
</feature>
<dbReference type="Proteomes" id="UP001162483">
    <property type="component" value="Unassembled WGS sequence"/>
</dbReference>
<name>A0ABN9D624_9NEOB</name>
<evidence type="ECO:0000313" key="1">
    <source>
        <dbReference type="EMBL" id="CAI9567375.1"/>
    </source>
</evidence>
<comment type="caution">
    <text evidence="1">The sequence shown here is derived from an EMBL/GenBank/DDBJ whole genome shotgun (WGS) entry which is preliminary data.</text>
</comment>
<reference evidence="1" key="1">
    <citation type="submission" date="2023-05" db="EMBL/GenBank/DDBJ databases">
        <authorList>
            <person name="Stuckert A."/>
        </authorList>
    </citation>
    <scope>NUCLEOTIDE SEQUENCE</scope>
</reference>
<dbReference type="EMBL" id="CATNWA010014097">
    <property type="protein sequence ID" value="CAI9567375.1"/>
    <property type="molecule type" value="Genomic_DNA"/>
</dbReference>
<proteinExistence type="predicted"/>
<sequence>MFLPRLSHIVMTNSHLRPLTTLGNKRYVNDHSHLKFFMKTPCQVTLMTHSTRHLSHPWKQK</sequence>